<keyword evidence="3" id="KW-1185">Reference proteome</keyword>
<proteinExistence type="predicted"/>
<sequence length="168" mass="18524">MCALPWNCWCLSVWFSLREPLSPAQLPFSHRPAPHCLLSAQPLSPYPVMSEAPLQPPSLEFLPESQDLLTSSLLFLRDAPCQVSQQHICSVSSPPSSPGLSRTETCWAPNLPPFALFIQLWPTHSSLLPRSLEVSEASPYTPSCLEAMCCVWPNAGGEHCPIPVDRPH</sequence>
<protein>
    <submittedName>
        <fullName evidence="2">Uncharacterized protein</fullName>
    </submittedName>
</protein>
<evidence type="ECO:0000313" key="3">
    <source>
        <dbReference type="Proteomes" id="UP000593571"/>
    </source>
</evidence>
<evidence type="ECO:0000313" key="2">
    <source>
        <dbReference type="EMBL" id="KAF6456821.1"/>
    </source>
</evidence>
<feature type="chain" id="PRO_5029825882" evidence="1">
    <location>
        <begin position="25"/>
        <end position="168"/>
    </location>
</feature>
<name>A0A7J8GAI5_ROUAE</name>
<dbReference type="AlphaFoldDB" id="A0A7J8GAI5"/>
<evidence type="ECO:0000256" key="1">
    <source>
        <dbReference type="SAM" id="SignalP"/>
    </source>
</evidence>
<gene>
    <name evidence="2" type="ORF">HJG63_011471</name>
</gene>
<comment type="caution">
    <text evidence="2">The sequence shown here is derived from an EMBL/GenBank/DDBJ whole genome shotgun (WGS) entry which is preliminary data.</text>
</comment>
<organism evidence="2 3">
    <name type="scientific">Rousettus aegyptiacus</name>
    <name type="common">Egyptian fruit bat</name>
    <name type="synonym">Pteropus aegyptiacus</name>
    <dbReference type="NCBI Taxonomy" id="9407"/>
    <lineage>
        <taxon>Eukaryota</taxon>
        <taxon>Metazoa</taxon>
        <taxon>Chordata</taxon>
        <taxon>Craniata</taxon>
        <taxon>Vertebrata</taxon>
        <taxon>Euteleostomi</taxon>
        <taxon>Mammalia</taxon>
        <taxon>Eutheria</taxon>
        <taxon>Laurasiatheria</taxon>
        <taxon>Chiroptera</taxon>
        <taxon>Yinpterochiroptera</taxon>
        <taxon>Pteropodoidea</taxon>
        <taxon>Pteropodidae</taxon>
        <taxon>Rousettinae</taxon>
        <taxon>Rousettus</taxon>
    </lineage>
</organism>
<dbReference type="EMBL" id="JACASE010000006">
    <property type="protein sequence ID" value="KAF6456821.1"/>
    <property type="molecule type" value="Genomic_DNA"/>
</dbReference>
<accession>A0A7J8GAI5</accession>
<feature type="signal peptide" evidence="1">
    <location>
        <begin position="1"/>
        <end position="24"/>
    </location>
</feature>
<dbReference type="Proteomes" id="UP000593571">
    <property type="component" value="Unassembled WGS sequence"/>
</dbReference>
<keyword evidence="1" id="KW-0732">Signal</keyword>
<reference evidence="2 3" key="1">
    <citation type="journal article" date="2020" name="Nature">
        <title>Six reference-quality genomes reveal evolution of bat adaptations.</title>
        <authorList>
            <person name="Jebb D."/>
            <person name="Huang Z."/>
            <person name="Pippel M."/>
            <person name="Hughes G.M."/>
            <person name="Lavrichenko K."/>
            <person name="Devanna P."/>
            <person name="Winkler S."/>
            <person name="Jermiin L.S."/>
            <person name="Skirmuntt E.C."/>
            <person name="Katzourakis A."/>
            <person name="Burkitt-Gray L."/>
            <person name="Ray D.A."/>
            <person name="Sullivan K.A.M."/>
            <person name="Roscito J.G."/>
            <person name="Kirilenko B.M."/>
            <person name="Davalos L.M."/>
            <person name="Corthals A.P."/>
            <person name="Power M.L."/>
            <person name="Jones G."/>
            <person name="Ransome R.D."/>
            <person name="Dechmann D.K.N."/>
            <person name="Locatelli A.G."/>
            <person name="Puechmaille S.J."/>
            <person name="Fedrigo O."/>
            <person name="Jarvis E.D."/>
            <person name="Hiller M."/>
            <person name="Vernes S.C."/>
            <person name="Myers E.W."/>
            <person name="Teeling E.C."/>
        </authorList>
    </citation>
    <scope>NUCLEOTIDE SEQUENCE [LARGE SCALE GENOMIC DNA]</scope>
    <source>
        <strain evidence="2">MRouAeg1</strain>
        <tissue evidence="2">Muscle</tissue>
    </source>
</reference>